<keyword evidence="3" id="KW-1185">Reference proteome</keyword>
<organism evidence="2 3">
    <name type="scientific">Lientehia hominis</name>
    <dbReference type="NCBI Taxonomy" id="2897778"/>
    <lineage>
        <taxon>Bacteria</taxon>
        <taxon>Bacillati</taxon>
        <taxon>Bacillota</taxon>
        <taxon>Clostridia</taxon>
        <taxon>Lachnospirales</taxon>
        <taxon>Lachnospiraceae</taxon>
        <taxon>Lientehia</taxon>
    </lineage>
</organism>
<evidence type="ECO:0000313" key="3">
    <source>
        <dbReference type="Proteomes" id="UP001299265"/>
    </source>
</evidence>
<dbReference type="Pfam" id="PF26226">
    <property type="entry name" value="DUF8052"/>
    <property type="match status" value="1"/>
</dbReference>
<proteinExistence type="predicted"/>
<comment type="caution">
    <text evidence="2">The sequence shown here is derived from an EMBL/GenBank/DDBJ whole genome shotgun (WGS) entry which is preliminary data.</text>
</comment>
<reference evidence="2 3" key="1">
    <citation type="submission" date="2021-11" db="EMBL/GenBank/DDBJ databases">
        <title>Lacrimispora sp. nov. NSJ-141 isolated from human feces.</title>
        <authorList>
            <person name="Abdugheni R."/>
        </authorList>
    </citation>
    <scope>NUCLEOTIDE SEQUENCE [LARGE SCALE GENOMIC DNA]</scope>
    <source>
        <strain evidence="2 3">NSJ-141</strain>
    </source>
</reference>
<dbReference type="Proteomes" id="UP001299265">
    <property type="component" value="Unassembled WGS sequence"/>
</dbReference>
<evidence type="ECO:0000313" key="2">
    <source>
        <dbReference type="EMBL" id="MCD2492656.1"/>
    </source>
</evidence>
<feature type="domain" description="DUF8052" evidence="1">
    <location>
        <begin position="4"/>
        <end position="170"/>
    </location>
</feature>
<sequence>MMKDDEFTRRLRSYYEANYDLAEDHTFGNMSYDLYASFSMSNSRYVLVKRAQLWRSECKEHVFFIRREHISPELISAFREQLISHIEPDLVREGKTCPPKDHMYTYVTVIFIEECGGSEKTKKAVRHLKFHKNYRFSIRGFCQLRTVGFDLSTKKVYGNPAARDLVKEYKKIFK</sequence>
<name>A0AAP2W8Y6_9FIRM</name>
<evidence type="ECO:0000259" key="1">
    <source>
        <dbReference type="Pfam" id="PF26226"/>
    </source>
</evidence>
<dbReference type="InterPro" id="IPR058365">
    <property type="entry name" value="DUF8052"/>
</dbReference>
<protein>
    <recommendedName>
        <fullName evidence="1">DUF8052 domain-containing protein</fullName>
    </recommendedName>
</protein>
<dbReference type="EMBL" id="JAJNOR010000004">
    <property type="protein sequence ID" value="MCD2492656.1"/>
    <property type="molecule type" value="Genomic_DNA"/>
</dbReference>
<dbReference type="AlphaFoldDB" id="A0AAP2W8Y6"/>
<accession>A0AAP2W8Y6</accession>
<gene>
    <name evidence="2" type="ORF">LQE92_08445</name>
</gene>
<dbReference type="RefSeq" id="WP_231062534.1">
    <property type="nucleotide sequence ID" value="NZ_JAJNOR010000004.1"/>
</dbReference>